<dbReference type="Proteomes" id="UP001374579">
    <property type="component" value="Unassembled WGS sequence"/>
</dbReference>
<dbReference type="PANTHER" id="PTHR10183:SF433">
    <property type="entry name" value="CALPAIN-A-RELATED"/>
    <property type="match status" value="1"/>
</dbReference>
<dbReference type="FunFam" id="3.90.70.10:FF:000114">
    <property type="entry name" value="Calpain a"/>
    <property type="match status" value="1"/>
</dbReference>
<dbReference type="InterPro" id="IPR022682">
    <property type="entry name" value="Calpain_domain_III"/>
</dbReference>
<evidence type="ECO:0000256" key="2">
    <source>
        <dbReference type="ARBA" id="ARBA00022670"/>
    </source>
</evidence>
<dbReference type="GO" id="GO:0006508">
    <property type="term" value="P:proteolysis"/>
    <property type="evidence" value="ECO:0007669"/>
    <property type="project" value="UniProtKB-KW"/>
</dbReference>
<protein>
    <recommendedName>
        <fullName evidence="7">Calpain catalytic domain-containing protein</fullName>
    </recommendedName>
</protein>
<dbReference type="Gene3D" id="2.60.120.380">
    <property type="match status" value="1"/>
</dbReference>
<feature type="active site" evidence="5 6">
    <location>
        <position position="258"/>
    </location>
</feature>
<dbReference type="Pfam" id="PF00648">
    <property type="entry name" value="Peptidase_C2"/>
    <property type="match status" value="1"/>
</dbReference>
<keyword evidence="4 6" id="KW-0788">Thiol protease</keyword>
<evidence type="ECO:0000256" key="3">
    <source>
        <dbReference type="ARBA" id="ARBA00022801"/>
    </source>
</evidence>
<evidence type="ECO:0000256" key="5">
    <source>
        <dbReference type="PIRSR" id="PIRSR622684-1"/>
    </source>
</evidence>
<dbReference type="EMBL" id="JBAMIC010000002">
    <property type="protein sequence ID" value="KAK7111530.1"/>
    <property type="molecule type" value="Genomic_DNA"/>
</dbReference>
<dbReference type="PANTHER" id="PTHR10183">
    <property type="entry name" value="CALPAIN"/>
    <property type="match status" value="1"/>
</dbReference>
<keyword evidence="9" id="KW-1185">Reference proteome</keyword>
<dbReference type="InterPro" id="IPR036213">
    <property type="entry name" value="Calpain_III_sf"/>
</dbReference>
<proteinExistence type="inferred from homology"/>
<reference evidence="8 9" key="1">
    <citation type="submission" date="2024-02" db="EMBL/GenBank/DDBJ databases">
        <title>Chromosome-scale genome assembly of the rough periwinkle Littorina saxatilis.</title>
        <authorList>
            <person name="De Jode A."/>
            <person name="Faria R."/>
            <person name="Formenti G."/>
            <person name="Sims Y."/>
            <person name="Smith T.P."/>
            <person name="Tracey A."/>
            <person name="Wood J.M.D."/>
            <person name="Zagrodzka Z.B."/>
            <person name="Johannesson K."/>
            <person name="Butlin R.K."/>
            <person name="Leder E.H."/>
        </authorList>
    </citation>
    <scope>NUCLEOTIDE SEQUENCE [LARGE SCALE GENOMIC DNA]</scope>
    <source>
        <strain evidence="8">Snail1</strain>
        <tissue evidence="8">Muscle</tissue>
    </source>
</reference>
<dbReference type="Pfam" id="PF01067">
    <property type="entry name" value="Calpain_III"/>
    <property type="match status" value="1"/>
</dbReference>
<dbReference type="SMART" id="SM00720">
    <property type="entry name" value="calpain_III"/>
    <property type="match status" value="1"/>
</dbReference>
<dbReference type="Gene3D" id="3.90.70.10">
    <property type="entry name" value="Cysteine proteinases"/>
    <property type="match status" value="1"/>
</dbReference>
<organism evidence="8 9">
    <name type="scientific">Littorina saxatilis</name>
    <dbReference type="NCBI Taxonomy" id="31220"/>
    <lineage>
        <taxon>Eukaryota</taxon>
        <taxon>Metazoa</taxon>
        <taxon>Spiralia</taxon>
        <taxon>Lophotrochozoa</taxon>
        <taxon>Mollusca</taxon>
        <taxon>Gastropoda</taxon>
        <taxon>Caenogastropoda</taxon>
        <taxon>Littorinimorpha</taxon>
        <taxon>Littorinoidea</taxon>
        <taxon>Littorinidae</taxon>
        <taxon>Littorina</taxon>
    </lineage>
</organism>
<dbReference type="SUPFAM" id="SSF47473">
    <property type="entry name" value="EF-hand"/>
    <property type="match status" value="1"/>
</dbReference>
<dbReference type="AlphaFoldDB" id="A0AAN9GLY6"/>
<dbReference type="PRINTS" id="PR00704">
    <property type="entry name" value="CALPAIN"/>
</dbReference>
<dbReference type="CDD" id="cd00044">
    <property type="entry name" value="CysPc"/>
    <property type="match status" value="1"/>
</dbReference>
<keyword evidence="2 6" id="KW-0645">Protease</keyword>
<comment type="similarity">
    <text evidence="1">Belongs to the peptidase C2 family.</text>
</comment>
<evidence type="ECO:0000256" key="1">
    <source>
        <dbReference type="ARBA" id="ARBA00007623"/>
    </source>
</evidence>
<name>A0AAN9GLY6_9CAEN</name>
<dbReference type="SMART" id="SM00230">
    <property type="entry name" value="CysPc"/>
    <property type="match status" value="1"/>
</dbReference>
<dbReference type="SUPFAM" id="SSF54001">
    <property type="entry name" value="Cysteine proteinases"/>
    <property type="match status" value="1"/>
</dbReference>
<feature type="domain" description="Calpain catalytic" evidence="7">
    <location>
        <begin position="18"/>
        <end position="317"/>
    </location>
</feature>
<evidence type="ECO:0000313" key="9">
    <source>
        <dbReference type="Proteomes" id="UP001374579"/>
    </source>
</evidence>
<evidence type="ECO:0000256" key="4">
    <source>
        <dbReference type="ARBA" id="ARBA00022807"/>
    </source>
</evidence>
<sequence>MSDYQGIKRTLLQTPGRLFEDSTFPASNTSLYVRQPRSPDDIEWRRPHEIVPDPKFAVKGVQFVDIDQGWLGDCWFVAAAATVAVNHKSLFYRVVPQDQEFDKDYAGIFRFYFWQYGEWKEVVVDDRLPTLYGKLIYTHNMQQTNEFWVPLLEKAYAKLHGCYDLLDGGRIHEALIDLTGGISELLILKDATEEELAPTLVGLHEMATLMGGAIFPSRDARRENERANGLYEGHAYSIITMKTVTYRKQKKLLLYMRNPFGKGEWKGAWSDGSKEWTEVSPADREAEAKVKGNNGEFWMSLEDVIKNFDELELCHLSVDAVSPDLFEYGGERKHWTFEDFTGRWLRGVSAGGPMSSFTSRLFWTNPQYRVKLENTNKKKTSVVVSLMEVMDRAVRTADDVRISFVIFKLKPGREPEGPLNADNYYEYTPQLVETQGGRHGWPYRELAVHYNLDPGTYVIVPNTSQSNMEAEFYLRVFSEVASSAKPLTDSVGPTEEIEVVPEDLIESLFHKQKTFEGRVDAFGLQRILEQAKTEEYGRSDGYSLETCRSFVSLLDTDIVTGGLTLDKVKTVWKYVQSWTRQFRSADVTQDNRVNAFELKELYKKTGFRLDTGTLQRIVRRYGGHDGLLHEDDFLQSFCRLMTLYYIFKKKSASGTITRNLSEWLSDAMYL</sequence>
<dbReference type="InterPro" id="IPR038765">
    <property type="entry name" value="Papain-like_cys_pep_sf"/>
</dbReference>
<dbReference type="InterPro" id="IPR011992">
    <property type="entry name" value="EF-hand-dom_pair"/>
</dbReference>
<dbReference type="InterPro" id="IPR022684">
    <property type="entry name" value="Calpain_cysteine_protease"/>
</dbReference>
<gene>
    <name evidence="8" type="ORF">V1264_011143</name>
</gene>
<dbReference type="PROSITE" id="PS00139">
    <property type="entry name" value="THIOL_PROTEASE_CYS"/>
    <property type="match status" value="1"/>
</dbReference>
<dbReference type="InterPro" id="IPR000169">
    <property type="entry name" value="Pept_cys_AS"/>
</dbReference>
<dbReference type="GO" id="GO:0005737">
    <property type="term" value="C:cytoplasm"/>
    <property type="evidence" value="ECO:0007669"/>
    <property type="project" value="TreeGrafter"/>
</dbReference>
<comment type="caution">
    <text evidence="8">The sequence shown here is derived from an EMBL/GenBank/DDBJ whole genome shotgun (WGS) entry which is preliminary data.</text>
</comment>
<dbReference type="PROSITE" id="PS50203">
    <property type="entry name" value="CALPAIN_CAT"/>
    <property type="match status" value="1"/>
</dbReference>
<dbReference type="InterPro" id="IPR001300">
    <property type="entry name" value="Peptidase_C2_calpain_cat"/>
</dbReference>
<dbReference type="InterPro" id="IPR022683">
    <property type="entry name" value="Calpain_III"/>
</dbReference>
<dbReference type="Gene3D" id="1.10.238.10">
    <property type="entry name" value="EF-hand"/>
    <property type="match status" value="1"/>
</dbReference>
<keyword evidence="3 6" id="KW-0378">Hydrolase</keyword>
<dbReference type="SUPFAM" id="SSF49758">
    <property type="entry name" value="Calpain large subunit, middle domain (domain III)"/>
    <property type="match status" value="1"/>
</dbReference>
<feature type="active site" evidence="5 6">
    <location>
        <position position="74"/>
    </location>
</feature>
<evidence type="ECO:0000256" key="6">
    <source>
        <dbReference type="PROSITE-ProRule" id="PRU00239"/>
    </source>
</evidence>
<evidence type="ECO:0000313" key="8">
    <source>
        <dbReference type="EMBL" id="KAK7111530.1"/>
    </source>
</evidence>
<evidence type="ECO:0000259" key="7">
    <source>
        <dbReference type="PROSITE" id="PS50203"/>
    </source>
</evidence>
<dbReference type="GO" id="GO:0004198">
    <property type="term" value="F:calcium-dependent cysteine-type endopeptidase activity"/>
    <property type="evidence" value="ECO:0007669"/>
    <property type="project" value="InterPro"/>
</dbReference>
<accession>A0AAN9GLY6</accession>
<feature type="active site" evidence="5 6">
    <location>
        <position position="234"/>
    </location>
</feature>